<dbReference type="PANTHER" id="PTHR47504">
    <property type="entry name" value="RIGHT ORIGIN-BINDING PROTEIN"/>
    <property type="match status" value="1"/>
</dbReference>
<dbReference type="InterPro" id="IPR020449">
    <property type="entry name" value="Tscrpt_reg_AraC-type_HTH"/>
</dbReference>
<evidence type="ECO:0000256" key="3">
    <source>
        <dbReference type="ARBA" id="ARBA00023163"/>
    </source>
</evidence>
<sequence>MGFVDKMLWFIESNFRKTIELEDIADACGVSRFHMCRGFVAATGYSVMDYVRGRRLTEAARLLAVGAPSILDVALEVGYGSHEAFTRAFRERFGVTPEGLRDGQYIMSSLLVEPIRMNTAAQTRVSLEPPRREKLGPLTLVGLGRVHRYDNNSGIPSQWTDFQAYEGTLGETENIWFGVCTDFNEEDSSFRYMCAVIAPDTGGLPDELDVLKLPEQTYLVFTHREHVSQIQATMKAIWSDHIPNSDVTVNGLEAVLERYDERFHPVTGRGGFDILIPIKA</sequence>
<dbReference type="Proteomes" id="UP000596977">
    <property type="component" value="Unassembled WGS sequence"/>
</dbReference>
<name>A0A916R9X7_9HYPH</name>
<keyword evidence="3" id="KW-0804">Transcription</keyword>
<dbReference type="EMBL" id="BMKB01000002">
    <property type="protein sequence ID" value="GGA46853.1"/>
    <property type="molecule type" value="Genomic_DNA"/>
</dbReference>
<dbReference type="PANTHER" id="PTHR47504:SF5">
    <property type="entry name" value="RIGHT ORIGIN-BINDING PROTEIN"/>
    <property type="match status" value="1"/>
</dbReference>
<proteinExistence type="predicted"/>
<evidence type="ECO:0000259" key="4">
    <source>
        <dbReference type="PROSITE" id="PS01124"/>
    </source>
</evidence>
<dbReference type="OrthoDB" id="9816011at2"/>
<protein>
    <submittedName>
        <fullName evidence="5">Transcriptional regulator</fullName>
    </submittedName>
</protein>
<dbReference type="PROSITE" id="PS01124">
    <property type="entry name" value="HTH_ARAC_FAMILY_2"/>
    <property type="match status" value="1"/>
</dbReference>
<dbReference type="InterPro" id="IPR009057">
    <property type="entry name" value="Homeodomain-like_sf"/>
</dbReference>
<dbReference type="InterPro" id="IPR010499">
    <property type="entry name" value="AraC_E-bd"/>
</dbReference>
<dbReference type="Pfam" id="PF06445">
    <property type="entry name" value="GyrI-like"/>
    <property type="match status" value="1"/>
</dbReference>
<dbReference type="InterPro" id="IPR011256">
    <property type="entry name" value="Reg_factor_effector_dom_sf"/>
</dbReference>
<dbReference type="InterPro" id="IPR018060">
    <property type="entry name" value="HTH_AraC"/>
</dbReference>
<dbReference type="PROSITE" id="PS00041">
    <property type="entry name" value="HTH_ARAC_FAMILY_1"/>
    <property type="match status" value="1"/>
</dbReference>
<keyword evidence="1" id="KW-0805">Transcription regulation</keyword>
<reference evidence="5 6" key="1">
    <citation type="journal article" date="2014" name="Int. J. Syst. Evol. Microbiol.">
        <title>Complete genome sequence of Corynebacterium casei LMG S-19264T (=DSM 44701T), isolated from a smear-ripened cheese.</title>
        <authorList>
            <consortium name="US DOE Joint Genome Institute (JGI-PGF)"/>
            <person name="Walter F."/>
            <person name="Albersmeier A."/>
            <person name="Kalinowski J."/>
            <person name="Ruckert C."/>
        </authorList>
    </citation>
    <scope>NUCLEOTIDE SEQUENCE [LARGE SCALE GENOMIC DNA]</scope>
    <source>
        <strain evidence="5 6">CGMCC 1.15896</strain>
    </source>
</reference>
<dbReference type="InterPro" id="IPR018062">
    <property type="entry name" value="HTH_AraC-typ_CS"/>
</dbReference>
<keyword evidence="2" id="KW-0238">DNA-binding</keyword>
<dbReference type="GO" id="GO:0043565">
    <property type="term" value="F:sequence-specific DNA binding"/>
    <property type="evidence" value="ECO:0007669"/>
    <property type="project" value="InterPro"/>
</dbReference>
<dbReference type="SUPFAM" id="SSF46689">
    <property type="entry name" value="Homeodomain-like"/>
    <property type="match status" value="2"/>
</dbReference>
<organism evidence="5 6">
    <name type="scientific">Pelagibacterium lentulum</name>
    <dbReference type="NCBI Taxonomy" id="2029865"/>
    <lineage>
        <taxon>Bacteria</taxon>
        <taxon>Pseudomonadati</taxon>
        <taxon>Pseudomonadota</taxon>
        <taxon>Alphaproteobacteria</taxon>
        <taxon>Hyphomicrobiales</taxon>
        <taxon>Devosiaceae</taxon>
        <taxon>Pelagibacterium</taxon>
    </lineage>
</organism>
<dbReference type="SUPFAM" id="SSF55136">
    <property type="entry name" value="Probable bacterial effector-binding domain"/>
    <property type="match status" value="1"/>
</dbReference>
<evidence type="ECO:0000313" key="6">
    <source>
        <dbReference type="Proteomes" id="UP000596977"/>
    </source>
</evidence>
<accession>A0A916R9X7</accession>
<dbReference type="Gene3D" id="1.10.10.60">
    <property type="entry name" value="Homeodomain-like"/>
    <property type="match status" value="2"/>
</dbReference>
<dbReference type="SMART" id="SM00871">
    <property type="entry name" value="AraC_E_bind"/>
    <property type="match status" value="1"/>
</dbReference>
<evidence type="ECO:0000313" key="5">
    <source>
        <dbReference type="EMBL" id="GGA46853.1"/>
    </source>
</evidence>
<dbReference type="InterPro" id="IPR050959">
    <property type="entry name" value="MarA-like"/>
</dbReference>
<dbReference type="InterPro" id="IPR029442">
    <property type="entry name" value="GyrI-like"/>
</dbReference>
<evidence type="ECO:0000256" key="2">
    <source>
        <dbReference type="ARBA" id="ARBA00023125"/>
    </source>
</evidence>
<evidence type="ECO:0000256" key="1">
    <source>
        <dbReference type="ARBA" id="ARBA00023015"/>
    </source>
</evidence>
<gene>
    <name evidence="5" type="ORF">GCM10011499_15790</name>
</gene>
<dbReference type="Gene3D" id="3.20.80.10">
    <property type="entry name" value="Regulatory factor, effector binding domain"/>
    <property type="match status" value="1"/>
</dbReference>
<comment type="caution">
    <text evidence="5">The sequence shown here is derived from an EMBL/GenBank/DDBJ whole genome shotgun (WGS) entry which is preliminary data.</text>
</comment>
<dbReference type="GO" id="GO:0003700">
    <property type="term" value="F:DNA-binding transcription factor activity"/>
    <property type="evidence" value="ECO:0007669"/>
    <property type="project" value="InterPro"/>
</dbReference>
<dbReference type="PRINTS" id="PR00032">
    <property type="entry name" value="HTHARAC"/>
</dbReference>
<feature type="domain" description="HTH araC/xylS-type" evidence="4">
    <location>
        <begin position="5"/>
        <end position="103"/>
    </location>
</feature>
<dbReference type="Pfam" id="PF12833">
    <property type="entry name" value="HTH_18"/>
    <property type="match status" value="1"/>
</dbReference>
<dbReference type="AlphaFoldDB" id="A0A916R9X7"/>
<keyword evidence="6" id="KW-1185">Reference proteome</keyword>
<dbReference type="SMART" id="SM00342">
    <property type="entry name" value="HTH_ARAC"/>
    <property type="match status" value="1"/>
</dbReference>